<dbReference type="Proteomes" id="UP000663838">
    <property type="component" value="Unassembled WGS sequence"/>
</dbReference>
<comment type="caution">
    <text evidence="1">The sequence shown here is derived from an EMBL/GenBank/DDBJ whole genome shotgun (WGS) entry which is preliminary data.</text>
</comment>
<dbReference type="EMBL" id="CAJOBS010005967">
    <property type="protein sequence ID" value="CAF4907280.1"/>
    <property type="molecule type" value="Genomic_DNA"/>
</dbReference>
<proteinExistence type="predicted"/>
<reference evidence="1" key="1">
    <citation type="submission" date="2021-02" db="EMBL/GenBank/DDBJ databases">
        <authorList>
            <person name="Nowell W R."/>
        </authorList>
    </citation>
    <scope>NUCLEOTIDE SEQUENCE</scope>
</reference>
<dbReference type="AlphaFoldDB" id="A0A821VHM0"/>
<evidence type="ECO:0000313" key="1">
    <source>
        <dbReference type="EMBL" id="CAF4907280.1"/>
    </source>
</evidence>
<organism evidence="1 2">
    <name type="scientific">Rotaria socialis</name>
    <dbReference type="NCBI Taxonomy" id="392032"/>
    <lineage>
        <taxon>Eukaryota</taxon>
        <taxon>Metazoa</taxon>
        <taxon>Spiralia</taxon>
        <taxon>Gnathifera</taxon>
        <taxon>Rotifera</taxon>
        <taxon>Eurotatoria</taxon>
        <taxon>Bdelloidea</taxon>
        <taxon>Philodinida</taxon>
        <taxon>Philodinidae</taxon>
        <taxon>Rotaria</taxon>
    </lineage>
</organism>
<gene>
    <name evidence="1" type="ORF">TOA249_LOCUS31127</name>
</gene>
<name>A0A821VHM0_9BILA</name>
<protein>
    <submittedName>
        <fullName evidence="1">Uncharacterized protein</fullName>
    </submittedName>
</protein>
<evidence type="ECO:0000313" key="2">
    <source>
        <dbReference type="Proteomes" id="UP000663838"/>
    </source>
</evidence>
<accession>A0A821VHM0</accession>
<sequence>MTEDTGHISESDSHVSWNALSVLDIKECTQSQFLEVLTNLGEICTSQSADERTTFIAQVYRRMLHTISRTTNISLDRIVAVLKQLITYSPQRLPPTQLVLQPSDEEQQPLLLLQYGQVSVELQLQLAARVELTLVAEPKPPPVLAP</sequence>